<evidence type="ECO:0000256" key="1">
    <source>
        <dbReference type="SAM" id="MobiDB-lite"/>
    </source>
</evidence>
<dbReference type="EMBL" id="OW240913">
    <property type="protein sequence ID" value="CAH2251222.1"/>
    <property type="molecule type" value="Genomic_DNA"/>
</dbReference>
<reference evidence="2" key="1">
    <citation type="submission" date="2022-03" db="EMBL/GenBank/DDBJ databases">
        <authorList>
            <person name="Alioto T."/>
            <person name="Alioto T."/>
            <person name="Gomez Garrido J."/>
        </authorList>
    </citation>
    <scope>NUCLEOTIDE SEQUENCE</scope>
</reference>
<evidence type="ECO:0000313" key="2">
    <source>
        <dbReference type="EMBL" id="CAH2251222.1"/>
    </source>
</evidence>
<organism evidence="2 3">
    <name type="scientific">Pelobates cultripes</name>
    <name type="common">Western spadefoot toad</name>
    <dbReference type="NCBI Taxonomy" id="61616"/>
    <lineage>
        <taxon>Eukaryota</taxon>
        <taxon>Metazoa</taxon>
        <taxon>Chordata</taxon>
        <taxon>Craniata</taxon>
        <taxon>Vertebrata</taxon>
        <taxon>Euteleostomi</taxon>
        <taxon>Amphibia</taxon>
        <taxon>Batrachia</taxon>
        <taxon>Anura</taxon>
        <taxon>Pelobatoidea</taxon>
        <taxon>Pelobatidae</taxon>
        <taxon>Pelobates</taxon>
    </lineage>
</organism>
<feature type="region of interest" description="Disordered" evidence="1">
    <location>
        <begin position="34"/>
        <end position="76"/>
    </location>
</feature>
<keyword evidence="3" id="KW-1185">Reference proteome</keyword>
<proteinExistence type="predicted"/>
<name>A0AAD1RFC3_PELCU</name>
<feature type="compositionally biased region" description="Basic residues" evidence="1">
    <location>
        <begin position="64"/>
        <end position="76"/>
    </location>
</feature>
<accession>A0AAD1RFC3</accession>
<dbReference type="AlphaFoldDB" id="A0AAD1RFC3"/>
<gene>
    <name evidence="2" type="ORF">PECUL_23A014766</name>
</gene>
<dbReference type="Proteomes" id="UP001295444">
    <property type="component" value="Chromosome 02"/>
</dbReference>
<feature type="compositionally biased region" description="Basic and acidic residues" evidence="1">
    <location>
        <begin position="50"/>
        <end position="62"/>
    </location>
</feature>
<protein>
    <submittedName>
        <fullName evidence="2">Uncharacterized protein</fullName>
    </submittedName>
</protein>
<sequence length="76" mass="8492">MRYRWGADGALIVTKGETTAILTSADDPEMWLQSREKEDTPAKASTNSHTVEEKRSTGEGKPRTVPKIHRLGVRKL</sequence>
<evidence type="ECO:0000313" key="3">
    <source>
        <dbReference type="Proteomes" id="UP001295444"/>
    </source>
</evidence>